<evidence type="ECO:0000313" key="3">
    <source>
        <dbReference type="WBParaSite" id="SMUV_0000083501-mRNA-1"/>
    </source>
</evidence>
<accession>A0A0N5A9Q1</accession>
<keyword evidence="1" id="KW-0732">Signal</keyword>
<reference evidence="3" key="1">
    <citation type="submission" date="2017-02" db="UniProtKB">
        <authorList>
            <consortium name="WormBaseParasite"/>
        </authorList>
    </citation>
    <scope>IDENTIFICATION</scope>
</reference>
<name>A0A0N5A9Q1_9BILA</name>
<dbReference type="WBParaSite" id="SMUV_0000083501-mRNA-1">
    <property type="protein sequence ID" value="SMUV_0000083501-mRNA-1"/>
    <property type="gene ID" value="SMUV_0000083501"/>
</dbReference>
<evidence type="ECO:0000313" key="2">
    <source>
        <dbReference type="Proteomes" id="UP000046393"/>
    </source>
</evidence>
<organism evidence="2 3">
    <name type="scientific">Syphacia muris</name>
    <dbReference type="NCBI Taxonomy" id="451379"/>
    <lineage>
        <taxon>Eukaryota</taxon>
        <taxon>Metazoa</taxon>
        <taxon>Ecdysozoa</taxon>
        <taxon>Nematoda</taxon>
        <taxon>Chromadorea</taxon>
        <taxon>Rhabditida</taxon>
        <taxon>Spirurina</taxon>
        <taxon>Oxyuridomorpha</taxon>
        <taxon>Oxyuroidea</taxon>
        <taxon>Oxyuridae</taxon>
        <taxon>Syphacia</taxon>
    </lineage>
</organism>
<evidence type="ECO:0000256" key="1">
    <source>
        <dbReference type="SAM" id="SignalP"/>
    </source>
</evidence>
<sequence>MKQILILFLFFQIVFCTNINLDFLKQKGSKRKQEALFDEVLKVANMISENIPKSAAKNQDAFWSFLDGYRAITKGQVLPRDKKQMKEIVGLGKRLLND</sequence>
<proteinExistence type="predicted"/>
<feature type="chain" id="PRO_5005893089" evidence="1">
    <location>
        <begin position="17"/>
        <end position="98"/>
    </location>
</feature>
<keyword evidence="2" id="KW-1185">Reference proteome</keyword>
<protein>
    <submittedName>
        <fullName evidence="3">Uncharacterized protein</fullName>
    </submittedName>
</protein>
<feature type="signal peptide" evidence="1">
    <location>
        <begin position="1"/>
        <end position="16"/>
    </location>
</feature>
<dbReference type="Proteomes" id="UP000046393">
    <property type="component" value="Unplaced"/>
</dbReference>
<dbReference type="AlphaFoldDB" id="A0A0N5A9Q1"/>